<organism evidence="2">
    <name type="scientific">Gulosibacter sediminis</name>
    <dbReference type="NCBI Taxonomy" id="1729695"/>
    <lineage>
        <taxon>Bacteria</taxon>
        <taxon>Bacillati</taxon>
        <taxon>Actinomycetota</taxon>
        <taxon>Actinomycetes</taxon>
        <taxon>Micrococcales</taxon>
        <taxon>Microbacteriaceae</taxon>
        <taxon>Gulosibacter</taxon>
    </lineage>
</organism>
<dbReference type="NCBIfam" id="TIGR01428">
    <property type="entry name" value="HAD_type_II"/>
    <property type="match status" value="1"/>
</dbReference>
<dbReference type="SFLD" id="SFLDS00003">
    <property type="entry name" value="Haloacid_Dehalogenase"/>
    <property type="match status" value="1"/>
</dbReference>
<dbReference type="InterPro" id="IPR006328">
    <property type="entry name" value="2-HAD"/>
</dbReference>
<dbReference type="PANTHER" id="PTHR43316">
    <property type="entry name" value="HYDROLASE, HALOACID DELAHOGENASE-RELATED"/>
    <property type="match status" value="1"/>
</dbReference>
<proteinExistence type="predicted"/>
<accession>A0ABY4MXG3</accession>
<keyword evidence="1" id="KW-0378">Hydrolase</keyword>
<protein>
    <submittedName>
        <fullName evidence="2">Haloacid dehalogenase type II</fullName>
    </submittedName>
</protein>
<dbReference type="InterPro" id="IPR006439">
    <property type="entry name" value="HAD-SF_hydro_IA"/>
</dbReference>
<dbReference type="NCBIfam" id="TIGR01549">
    <property type="entry name" value="HAD-SF-IA-v1"/>
    <property type="match status" value="1"/>
</dbReference>
<sequence>MSNTSPIATFDCYRTLIDFDLNRLALPIVRDRLDEVGIDHDTFLDNLRVVRFYAVARGPYTRYQDLVRLTLEKTMQLHGARYEAEFGDQLVEEAKELPVFPEVPAALQQLKEKGVQLAIISNSDRDFITHHVETIGVDFDYVITAEDAGWYKPNDGAFEHLFKTIDRGPELITHVAQGWEYDIMPAKKYGVRRIWVNRYGFPGSEFYQPYEQISDLSTLPDFWPAV</sequence>
<dbReference type="Gene3D" id="1.10.150.750">
    <property type="match status" value="1"/>
</dbReference>
<dbReference type="Pfam" id="PF00702">
    <property type="entry name" value="Hydrolase"/>
    <property type="match status" value="1"/>
</dbReference>
<dbReference type="EMBL" id="CP097160">
    <property type="protein sequence ID" value="UQN15122.1"/>
    <property type="molecule type" value="Genomic_DNA"/>
</dbReference>
<dbReference type="InterPro" id="IPR023214">
    <property type="entry name" value="HAD_sf"/>
</dbReference>
<dbReference type="SFLD" id="SFLDG01129">
    <property type="entry name" value="C1.5:_HAD__Beta-PGM__Phosphata"/>
    <property type="match status" value="1"/>
</dbReference>
<gene>
    <name evidence="2" type="ORF">M3M28_01245</name>
</gene>
<name>A0ABY4MXG3_9MICO</name>
<dbReference type="PRINTS" id="PR00413">
    <property type="entry name" value="HADHALOGNASE"/>
</dbReference>
<dbReference type="InterPro" id="IPR036412">
    <property type="entry name" value="HAD-like_sf"/>
</dbReference>
<dbReference type="Gene3D" id="3.40.50.1000">
    <property type="entry name" value="HAD superfamily/HAD-like"/>
    <property type="match status" value="1"/>
</dbReference>
<dbReference type="SUPFAM" id="SSF56784">
    <property type="entry name" value="HAD-like"/>
    <property type="match status" value="1"/>
</dbReference>
<reference evidence="2" key="1">
    <citation type="submission" date="2022-05" db="EMBL/GenBank/DDBJ databases">
        <title>Complete genome sequence of toluene-degrading Gulosibacter sediminis strain ACHW.36C.</title>
        <authorList>
            <person name="Wai A.C."/>
            <person name="Lai G.K."/>
            <person name="Griffin S.D."/>
            <person name="Leung F.C."/>
        </authorList>
    </citation>
    <scope>NUCLEOTIDE SEQUENCE [LARGE SCALE GENOMIC DNA]</scope>
    <source>
        <strain evidence="2">ACHW.36C</strain>
    </source>
</reference>
<dbReference type="InterPro" id="IPR051540">
    <property type="entry name" value="S-2-haloacid_dehalogenase"/>
</dbReference>
<dbReference type="PANTHER" id="PTHR43316:SF9">
    <property type="entry name" value="ACID DEHALOGENASE, PUTATIVE (AFU_ORTHOLOGUE AFUA_6G14460)-RELATED"/>
    <property type="match status" value="1"/>
</dbReference>
<evidence type="ECO:0000256" key="1">
    <source>
        <dbReference type="ARBA" id="ARBA00022801"/>
    </source>
</evidence>
<evidence type="ECO:0000313" key="2">
    <source>
        <dbReference type="EMBL" id="UQN15122.1"/>
    </source>
</evidence>